<dbReference type="Proteomes" id="UP000475862">
    <property type="component" value="Unassembled WGS sequence"/>
</dbReference>
<evidence type="ECO:0000256" key="11">
    <source>
        <dbReference type="SAM" id="Phobius"/>
    </source>
</evidence>
<keyword evidence="4 11" id="KW-0812">Transmembrane</keyword>
<dbReference type="Gene3D" id="1.20.1070.10">
    <property type="entry name" value="Rhodopsin 7-helix transmembrane proteins"/>
    <property type="match status" value="1"/>
</dbReference>
<evidence type="ECO:0000256" key="8">
    <source>
        <dbReference type="ARBA" id="ARBA00023157"/>
    </source>
</evidence>
<evidence type="ECO:0000256" key="2">
    <source>
        <dbReference type="ARBA" id="ARBA00010663"/>
    </source>
</evidence>
<feature type="domain" description="G-protein coupled receptors family 1 profile" evidence="12">
    <location>
        <begin position="1"/>
        <end position="180"/>
    </location>
</feature>
<evidence type="ECO:0000256" key="9">
    <source>
        <dbReference type="ARBA" id="ARBA00023170"/>
    </source>
</evidence>
<keyword evidence="8" id="KW-1015">Disulfide bond</keyword>
<feature type="transmembrane region" description="Helical" evidence="11">
    <location>
        <begin position="128"/>
        <end position="152"/>
    </location>
</feature>
<keyword evidence="14" id="KW-1185">Reference proteome</keyword>
<dbReference type="InterPro" id="IPR000276">
    <property type="entry name" value="GPCR_Rhodpsn"/>
</dbReference>
<evidence type="ECO:0000313" key="13">
    <source>
        <dbReference type="EMBL" id="KAE9534377.1"/>
    </source>
</evidence>
<keyword evidence="7 11" id="KW-0472">Membrane</keyword>
<comment type="subcellular location">
    <subcellularLocation>
        <location evidence="1">Cell membrane</location>
        <topology evidence="1">Multi-pass membrane protein</topology>
    </subcellularLocation>
</comment>
<dbReference type="GO" id="GO:0005886">
    <property type="term" value="C:plasma membrane"/>
    <property type="evidence" value="ECO:0007669"/>
    <property type="project" value="UniProtKB-SubCell"/>
</dbReference>
<dbReference type="SUPFAM" id="SSF81321">
    <property type="entry name" value="Family A G protein-coupled receptor-like"/>
    <property type="match status" value="1"/>
</dbReference>
<dbReference type="PANTHER" id="PTHR24248:SF199">
    <property type="entry name" value="IP13425P-RELATED"/>
    <property type="match status" value="1"/>
</dbReference>
<keyword evidence="10" id="KW-0807">Transducer</keyword>
<dbReference type="GO" id="GO:0004993">
    <property type="term" value="F:G protein-coupled serotonin receptor activity"/>
    <property type="evidence" value="ECO:0007669"/>
    <property type="project" value="UniProtKB-ARBA"/>
</dbReference>
<name>A0A6G0TKY5_APHGL</name>
<dbReference type="GO" id="GO:0043410">
    <property type="term" value="P:positive regulation of MAPK cascade"/>
    <property type="evidence" value="ECO:0007669"/>
    <property type="project" value="TreeGrafter"/>
</dbReference>
<accession>A0A6G0TKY5</accession>
<dbReference type="InterPro" id="IPR017452">
    <property type="entry name" value="GPCR_Rhodpsn_7TM"/>
</dbReference>
<sequence>MIYQKTILLRNLGYLILDLKYNTSITMNYSIPIIQQSGYHFLTSIKLLARFTFLSKKLLKLKIEAILFITNPFNTYTDDTISRYSHESMERPSVEMDEIVRVSYNVSLRRGDDCRVSLKRENKTAQTLSIVVGGFIACWLPFFIVYLITPFLPAGTIPEDMMKWLTWLGWINSAINPFIYAFVSQDFRMAFWRLTCSYCAGHKPNPNTPHNRFVIRYSHYSRNQV</sequence>
<dbReference type="PANTHER" id="PTHR24248">
    <property type="entry name" value="ADRENERGIC RECEPTOR-RELATED G-PROTEIN COUPLED RECEPTOR"/>
    <property type="match status" value="1"/>
</dbReference>
<dbReference type="GO" id="GO:0071880">
    <property type="term" value="P:adenylate cyclase-activating adrenergic receptor signaling pathway"/>
    <property type="evidence" value="ECO:0007669"/>
    <property type="project" value="TreeGrafter"/>
</dbReference>
<evidence type="ECO:0000256" key="7">
    <source>
        <dbReference type="ARBA" id="ARBA00023136"/>
    </source>
</evidence>
<evidence type="ECO:0000256" key="4">
    <source>
        <dbReference type="ARBA" id="ARBA00022692"/>
    </source>
</evidence>
<feature type="transmembrane region" description="Helical" evidence="11">
    <location>
        <begin position="164"/>
        <end position="183"/>
    </location>
</feature>
<proteinExistence type="inferred from homology"/>
<evidence type="ECO:0000256" key="5">
    <source>
        <dbReference type="ARBA" id="ARBA00022989"/>
    </source>
</evidence>
<evidence type="ECO:0000256" key="3">
    <source>
        <dbReference type="ARBA" id="ARBA00022475"/>
    </source>
</evidence>
<reference evidence="13 14" key="1">
    <citation type="submission" date="2019-08" db="EMBL/GenBank/DDBJ databases">
        <title>The genome of the soybean aphid Biotype 1, its phylome, world population structure and adaptation to the North American continent.</title>
        <authorList>
            <person name="Giordano R."/>
            <person name="Donthu R.K."/>
            <person name="Hernandez A.G."/>
            <person name="Wright C.L."/>
            <person name="Zimin A.V."/>
        </authorList>
    </citation>
    <scope>NUCLEOTIDE SEQUENCE [LARGE SCALE GENOMIC DNA]</scope>
    <source>
        <tissue evidence="13">Whole aphids</tissue>
    </source>
</reference>
<evidence type="ECO:0000313" key="14">
    <source>
        <dbReference type="Proteomes" id="UP000475862"/>
    </source>
</evidence>
<evidence type="ECO:0000256" key="1">
    <source>
        <dbReference type="ARBA" id="ARBA00004651"/>
    </source>
</evidence>
<keyword evidence="5 11" id="KW-1133">Transmembrane helix</keyword>
<keyword evidence="3" id="KW-1003">Cell membrane</keyword>
<evidence type="ECO:0000259" key="12">
    <source>
        <dbReference type="PROSITE" id="PS50262"/>
    </source>
</evidence>
<dbReference type="AlphaFoldDB" id="A0A6G0TKY5"/>
<dbReference type="EMBL" id="VYZN01000028">
    <property type="protein sequence ID" value="KAE9534377.1"/>
    <property type="molecule type" value="Genomic_DNA"/>
</dbReference>
<dbReference type="PROSITE" id="PS50262">
    <property type="entry name" value="G_PROTEIN_RECEP_F1_2"/>
    <property type="match status" value="1"/>
</dbReference>
<dbReference type="Pfam" id="PF00001">
    <property type="entry name" value="7tm_1"/>
    <property type="match status" value="1"/>
</dbReference>
<comment type="caution">
    <text evidence="13">The sequence shown here is derived from an EMBL/GenBank/DDBJ whole genome shotgun (WGS) entry which is preliminary data.</text>
</comment>
<evidence type="ECO:0000256" key="10">
    <source>
        <dbReference type="ARBA" id="ARBA00023224"/>
    </source>
</evidence>
<protein>
    <recommendedName>
        <fullName evidence="12">G-protein coupled receptors family 1 profile domain-containing protein</fullName>
    </recommendedName>
</protein>
<evidence type="ECO:0000256" key="6">
    <source>
        <dbReference type="ARBA" id="ARBA00023040"/>
    </source>
</evidence>
<comment type="similarity">
    <text evidence="2">Belongs to the G-protein coupled receptor 1 family.</text>
</comment>
<dbReference type="OrthoDB" id="5977853at2759"/>
<dbReference type="PRINTS" id="PR00237">
    <property type="entry name" value="GPCRRHODOPSN"/>
</dbReference>
<keyword evidence="9" id="KW-0675">Receptor</keyword>
<gene>
    <name evidence="13" type="ORF">AGLY_008467</name>
</gene>
<keyword evidence="6" id="KW-0297">G-protein coupled receptor</keyword>
<organism evidence="13 14">
    <name type="scientific">Aphis glycines</name>
    <name type="common">Soybean aphid</name>
    <dbReference type="NCBI Taxonomy" id="307491"/>
    <lineage>
        <taxon>Eukaryota</taxon>
        <taxon>Metazoa</taxon>
        <taxon>Ecdysozoa</taxon>
        <taxon>Arthropoda</taxon>
        <taxon>Hexapoda</taxon>
        <taxon>Insecta</taxon>
        <taxon>Pterygota</taxon>
        <taxon>Neoptera</taxon>
        <taxon>Paraneoptera</taxon>
        <taxon>Hemiptera</taxon>
        <taxon>Sternorrhyncha</taxon>
        <taxon>Aphidomorpha</taxon>
        <taxon>Aphidoidea</taxon>
        <taxon>Aphididae</taxon>
        <taxon>Aphidini</taxon>
        <taxon>Aphis</taxon>
        <taxon>Aphis</taxon>
    </lineage>
</organism>